<protein>
    <submittedName>
        <fullName evidence="1">Uncharacterized protein</fullName>
    </submittedName>
</protein>
<dbReference type="Proteomes" id="UP000027138">
    <property type="component" value="Unassembled WGS sequence"/>
</dbReference>
<accession>A0A067JTW3</accession>
<proteinExistence type="predicted"/>
<organism evidence="1 2">
    <name type="scientific">Jatropha curcas</name>
    <name type="common">Barbados nut</name>
    <dbReference type="NCBI Taxonomy" id="180498"/>
    <lineage>
        <taxon>Eukaryota</taxon>
        <taxon>Viridiplantae</taxon>
        <taxon>Streptophyta</taxon>
        <taxon>Embryophyta</taxon>
        <taxon>Tracheophyta</taxon>
        <taxon>Spermatophyta</taxon>
        <taxon>Magnoliopsida</taxon>
        <taxon>eudicotyledons</taxon>
        <taxon>Gunneridae</taxon>
        <taxon>Pentapetalae</taxon>
        <taxon>rosids</taxon>
        <taxon>fabids</taxon>
        <taxon>Malpighiales</taxon>
        <taxon>Euphorbiaceae</taxon>
        <taxon>Crotonoideae</taxon>
        <taxon>Jatropheae</taxon>
        <taxon>Jatropha</taxon>
    </lineage>
</organism>
<gene>
    <name evidence="1" type="ORF">JCGZ_20244</name>
</gene>
<name>A0A067JTW3_JATCU</name>
<sequence length="108" mass="12490">MDACLHLWDPQAHVFQFETHYKEMCPIYEEFASLLGSDSKRAPMATPTRSGFFRTFMRMLSLSVEEARDVVRGDNANFAMLIERYLDPLDLADKSFRGSGPRLYCSVW</sequence>
<evidence type="ECO:0000313" key="1">
    <source>
        <dbReference type="EMBL" id="KDP27416.1"/>
    </source>
</evidence>
<reference evidence="1 2" key="1">
    <citation type="journal article" date="2014" name="PLoS ONE">
        <title>Global Analysis of Gene Expression Profiles in Physic Nut (Jatropha curcas L.) Seedlings Exposed to Salt Stress.</title>
        <authorList>
            <person name="Zhang L."/>
            <person name="Zhang C."/>
            <person name="Wu P."/>
            <person name="Chen Y."/>
            <person name="Li M."/>
            <person name="Jiang H."/>
            <person name="Wu G."/>
        </authorList>
    </citation>
    <scope>NUCLEOTIDE SEQUENCE [LARGE SCALE GENOMIC DNA]</scope>
    <source>
        <strain evidence="2">cv. GZQX0401</strain>
        <tissue evidence="1">Young leaves</tissue>
    </source>
</reference>
<keyword evidence="2" id="KW-1185">Reference proteome</keyword>
<dbReference type="OrthoDB" id="1748438at2759"/>
<evidence type="ECO:0000313" key="2">
    <source>
        <dbReference type="Proteomes" id="UP000027138"/>
    </source>
</evidence>
<dbReference type="AlphaFoldDB" id="A0A067JTW3"/>
<dbReference type="EMBL" id="KK914843">
    <property type="protein sequence ID" value="KDP27416.1"/>
    <property type="molecule type" value="Genomic_DNA"/>
</dbReference>